<feature type="region of interest" description="Disordered" evidence="1">
    <location>
        <begin position="694"/>
        <end position="743"/>
    </location>
</feature>
<feature type="region of interest" description="Disordered" evidence="1">
    <location>
        <begin position="933"/>
        <end position="954"/>
    </location>
</feature>
<dbReference type="eggNOG" id="ENOG502SVYW">
    <property type="taxonomic scope" value="Eukaryota"/>
</dbReference>
<comment type="caution">
    <text evidence="2">The sequence shown here is derived from an EMBL/GenBank/DDBJ whole genome shotgun (WGS) entry which is preliminary data.</text>
</comment>
<feature type="region of interest" description="Disordered" evidence="1">
    <location>
        <begin position="344"/>
        <end position="370"/>
    </location>
</feature>
<gene>
    <name evidence="2" type="ORF">CSUB01_06755</name>
</gene>
<dbReference type="Proteomes" id="UP000027238">
    <property type="component" value="Unassembled WGS sequence"/>
</dbReference>
<evidence type="ECO:0000313" key="3">
    <source>
        <dbReference type="Proteomes" id="UP000027238"/>
    </source>
</evidence>
<feature type="compositionally biased region" description="Polar residues" evidence="1">
    <location>
        <begin position="351"/>
        <end position="360"/>
    </location>
</feature>
<feature type="region of interest" description="Disordered" evidence="1">
    <location>
        <begin position="282"/>
        <end position="320"/>
    </location>
</feature>
<protein>
    <submittedName>
        <fullName evidence="2">Uncharacterized protein</fullName>
    </submittedName>
</protein>
<feature type="region of interest" description="Disordered" evidence="1">
    <location>
        <begin position="516"/>
        <end position="535"/>
    </location>
</feature>
<organism evidence="2 3">
    <name type="scientific">Colletotrichum sublineola</name>
    <name type="common">Sorghum anthracnose fungus</name>
    <dbReference type="NCBI Taxonomy" id="1173701"/>
    <lineage>
        <taxon>Eukaryota</taxon>
        <taxon>Fungi</taxon>
        <taxon>Dikarya</taxon>
        <taxon>Ascomycota</taxon>
        <taxon>Pezizomycotina</taxon>
        <taxon>Sordariomycetes</taxon>
        <taxon>Hypocreomycetidae</taxon>
        <taxon>Glomerellales</taxon>
        <taxon>Glomerellaceae</taxon>
        <taxon>Colletotrichum</taxon>
        <taxon>Colletotrichum graminicola species complex</taxon>
    </lineage>
</organism>
<proteinExistence type="predicted"/>
<dbReference type="HOGENOM" id="CLU_010344_1_0_1"/>
<keyword evidence="3" id="KW-1185">Reference proteome</keyword>
<evidence type="ECO:0000313" key="2">
    <source>
        <dbReference type="EMBL" id="KDN63433.1"/>
    </source>
</evidence>
<dbReference type="OrthoDB" id="5401902at2759"/>
<sequence>MTSFRTTSPVLAHLQLISLGDFPDPDTVGLHLLPLSGDGESIEHPIFAPSCTSTPEQTPSVPIISSTKTASLLPEGFQVEKEEQKGLFSSLLTSPPPVLFVLHLSSSTHTSRSSIPPSPTRPHLAHLSTFLNTAVLLPIPALLQYSRSVDLVFVGVAFPDKNFGNLSSLPGFTIFVDILVQLPPMDSTHYSISQLLAIRGSKLQNSLERKLLDEAKDNPVLTDILRQKHLGRHRRLPFLPRNNMEIRKSSSAESDGHEPIKPQAPQVTVPIRDKTARQTVRHTVGDVSQLDGQAGRQLDGQDAEPDILPEAPQRPVLPDQKRKGFEQFYEAVRSPTHVRVTAGGRIVPNTLEASHSSPTGKGSRERLVGDVNGPQLPLGQAFNGTPFLPGPPLMGSMHPTMHSAFSMMTTGPSPMPPFGGFAIPPFALPQIPSQAAFSHPTGPGHPAGNLEDNNKEHENSAVPPSAPLPMPPLGGQWFLPPHSMMPMGMPFPGGPMMPMAFNPMGQPILYQQPLQPVPTTGTRSFSPATQAEGCPVSSIRPSIITKNQLAGLRSSLKKAEAQLAYNRHQIDEKHMEEYARQLRSDIEHFEIKLKGELALEDNTLPQRNDTKDKSDYNVSKAPKSTTDPRKTLLSSTADTESFNEPAGHAPAKATIEEQKATKSRKKDRVHLAVDTSIASAPFINSNIFATISPVPFDPAGQQQQESDHVRKPSTGLPVSAARAPVFQPRSDPRRPSENTPPVSALMNVEKDMRGTRFHGPIPTNFEESRLLSSIAPPTPAHDIEEFSNFARDNAGLGLPYLVGEIPFGMDPSPDLKDYIYHRPLNQDEEMAKHLFWTDAPEHLRQKFPKFNGKDFYPASPEKLTRPRVTNSNLPTGRPEQDFGFTLPTSDLDPFAPLEPYRGDLLRKRDTKSDNVTSSPIKRRSKLRPVAYFNSQGLDESKQSSGSSENVVETDSERAYFNSCVRTWSERVTAAAALPGAVTSENAHGYLSPAIAKASNQ</sequence>
<name>A0A066X2Q5_COLSU</name>
<evidence type="ECO:0000256" key="1">
    <source>
        <dbReference type="SAM" id="MobiDB-lite"/>
    </source>
</evidence>
<feature type="region of interest" description="Disordered" evidence="1">
    <location>
        <begin position="602"/>
        <end position="669"/>
    </location>
</feature>
<feature type="compositionally biased region" description="Polar residues" evidence="1">
    <location>
        <begin position="516"/>
        <end position="529"/>
    </location>
</feature>
<dbReference type="STRING" id="1173701.A0A066X2Q5"/>
<feature type="compositionally biased region" description="Polar residues" evidence="1">
    <location>
        <begin position="632"/>
        <end position="642"/>
    </location>
</feature>
<feature type="compositionally biased region" description="Polar residues" evidence="1">
    <location>
        <begin position="933"/>
        <end position="952"/>
    </location>
</feature>
<feature type="region of interest" description="Disordered" evidence="1">
    <location>
        <begin position="433"/>
        <end position="469"/>
    </location>
</feature>
<reference evidence="3" key="1">
    <citation type="journal article" date="2014" name="Genome Announc.">
        <title>Draft genome sequence of Colletotrichum sublineola, a destructive pathogen of cultivated sorghum.</title>
        <authorList>
            <person name="Baroncelli R."/>
            <person name="Sanz-Martin J.M."/>
            <person name="Rech G.E."/>
            <person name="Sukno S.A."/>
            <person name="Thon M.R."/>
        </authorList>
    </citation>
    <scope>NUCLEOTIDE SEQUENCE [LARGE SCALE GENOMIC DNA]</scope>
    <source>
        <strain evidence="3">TX430BB</strain>
    </source>
</reference>
<dbReference type="EMBL" id="JMSE01001227">
    <property type="protein sequence ID" value="KDN63433.1"/>
    <property type="molecule type" value="Genomic_DNA"/>
</dbReference>
<feature type="region of interest" description="Disordered" evidence="1">
    <location>
        <begin position="855"/>
        <end position="879"/>
    </location>
</feature>
<dbReference type="AlphaFoldDB" id="A0A066X2Q5"/>
<accession>A0A066X2Q5</accession>